<evidence type="ECO:0000313" key="1">
    <source>
        <dbReference type="EMBL" id="WBP84167.1"/>
    </source>
</evidence>
<evidence type="ECO:0000313" key="2">
    <source>
        <dbReference type="Proteomes" id="UP001213039"/>
    </source>
</evidence>
<keyword evidence="2" id="KW-1185">Reference proteome</keyword>
<accession>A0ACD4PHM1</accession>
<proteinExistence type="predicted"/>
<name>A0ACD4PHM1_9BACT</name>
<gene>
    <name evidence="1" type="ORF">Me_995_000125</name>
</gene>
<protein>
    <submittedName>
        <fullName evidence="1">Uncharacterized protein</fullName>
    </submittedName>
</protein>
<dbReference type="Proteomes" id="UP001213039">
    <property type="component" value="Chromosome"/>
</dbReference>
<organism evidence="1 2">
    <name type="scientific">Mycoplasmopsis edwardii</name>
    <dbReference type="NCBI Taxonomy" id="53558"/>
    <lineage>
        <taxon>Bacteria</taxon>
        <taxon>Bacillati</taxon>
        <taxon>Mycoplasmatota</taxon>
        <taxon>Mycoplasmoidales</taxon>
        <taxon>Metamycoplasmataceae</taxon>
        <taxon>Mycoplasmopsis</taxon>
    </lineage>
</organism>
<sequence length="190" mass="22714">MKIKVSTLNQNIINFLELSNLETISETRLINRFQTMYAKDINIMSRKLHWLYTKNNIEYDEIKNQLLICFWDLVIDPNSLSQPYGNFKSYFWQTIKLNLLNRFNKMYNTQYSFESTVSYNKTNLASLSQKIARANIDVKNNLTLDNLKRFLTSDEMTYLNNKLNCRKQLLSNHKQSEMLQNIKKKIQLYL</sequence>
<dbReference type="EMBL" id="CP114370">
    <property type="protein sequence ID" value="WBP84167.1"/>
    <property type="molecule type" value="Genomic_DNA"/>
</dbReference>
<reference evidence="1" key="1">
    <citation type="submission" date="2022-12" db="EMBL/GenBank/DDBJ databases">
        <authorList>
            <consortium name="Asia Pacific Centre for Animal Health"/>
            <person name="Klose S.M."/>
            <person name="Legione A.R."/>
            <person name="Monotti I."/>
            <person name="Bushell R."/>
            <person name="Marenda M.S."/>
            <person name="Sugiyama T."/>
            <person name="Browning G.F."/>
            <person name="Vaz P.K."/>
        </authorList>
    </citation>
    <scope>NUCLEOTIDE SEQUENCE</scope>
    <source>
        <strain evidence="1">Felid995</strain>
    </source>
</reference>